<evidence type="ECO:0000256" key="9">
    <source>
        <dbReference type="ARBA" id="ARBA00023098"/>
    </source>
</evidence>
<dbReference type="InterPro" id="IPR006449">
    <property type="entry name" value="Squal_synth-like"/>
</dbReference>
<evidence type="ECO:0000313" key="12">
    <source>
        <dbReference type="EMBL" id="CAD8590169.1"/>
    </source>
</evidence>
<evidence type="ECO:0000256" key="11">
    <source>
        <dbReference type="RuleBase" id="RU368088"/>
    </source>
</evidence>
<comment type="subcellular location">
    <subcellularLocation>
        <location evidence="2">Membrane</location>
    </subcellularLocation>
</comment>
<keyword evidence="5" id="KW-0444">Lipid biosynthesis</keyword>
<evidence type="ECO:0000256" key="2">
    <source>
        <dbReference type="ARBA" id="ARBA00004370"/>
    </source>
</evidence>
<dbReference type="FunFam" id="1.10.600.10:FF:000003">
    <property type="entry name" value="Farnesyl-diphosphate farnesyltransferase 1"/>
    <property type="match status" value="1"/>
</dbReference>
<evidence type="ECO:0000256" key="5">
    <source>
        <dbReference type="ARBA" id="ARBA00022516"/>
    </source>
</evidence>
<dbReference type="NCBIfam" id="TIGR01559">
    <property type="entry name" value="squal_synth"/>
    <property type="match status" value="1"/>
</dbReference>
<dbReference type="PANTHER" id="PTHR11626:SF2">
    <property type="entry name" value="SQUALENE SYNTHASE"/>
    <property type="match status" value="1"/>
</dbReference>
<evidence type="ECO:0000256" key="7">
    <source>
        <dbReference type="ARBA" id="ARBA00022692"/>
    </source>
</evidence>
<dbReference type="GO" id="GO:0005789">
    <property type="term" value="C:endoplasmic reticulum membrane"/>
    <property type="evidence" value="ECO:0007669"/>
    <property type="project" value="TreeGrafter"/>
</dbReference>
<keyword evidence="9" id="KW-0443">Lipid metabolism</keyword>
<sequence>MGALSLILKHPGDIFPLYRVKCMADQAKKLPKEPNLRFCYHMLNLVSRSFAIVIQQLPHELQDAVCVFYLVLRALDTVEDDMSIPDKPKCAELEIFWKKIYDPEYVYPCGEKHYKVLMDEYPKVTAVFLSLKKEYQDVIADITKRMGAGMSNFIKREVVTLEDWDEYCHYVAGLVGIGLSNLWANSMLEDKRFGEMEDLSNAMGLFLQKTNIIRDYLEDIMEEPAPRMFWPKCIWSKHGKTLDAFKEPENRAAAVACMNELITNGLTHATDSLEYMTRLKNVDVFRFCAIPQVMAIATMAECYDNGKVFEGVVKIRRGLSARIMLECEDKFDVAVMFKRYAQAIRDKVRKEDPSAKKTLKELEAIDKRCDEILAADFAGFHRKHEPDMNIYGRIFLVLLTVVYALYAFGLYGVREKISGLPMPHSGVWWADNLEKGVATGALSAAIWFLFVGQLG</sequence>
<dbReference type="InterPro" id="IPR002060">
    <property type="entry name" value="Squ/phyt_synthse"/>
</dbReference>
<comment type="catalytic activity">
    <reaction evidence="11">
        <text>2 (2E,6E)-farnesyl diphosphate + NADH + H(+) = squalene + 2 diphosphate + NAD(+)</text>
        <dbReference type="Rhea" id="RHEA:32299"/>
        <dbReference type="ChEBI" id="CHEBI:15378"/>
        <dbReference type="ChEBI" id="CHEBI:15440"/>
        <dbReference type="ChEBI" id="CHEBI:33019"/>
        <dbReference type="ChEBI" id="CHEBI:57540"/>
        <dbReference type="ChEBI" id="CHEBI:57945"/>
        <dbReference type="ChEBI" id="CHEBI:175763"/>
        <dbReference type="EC" id="2.5.1.21"/>
    </reaction>
</comment>
<dbReference type="InterPro" id="IPR008949">
    <property type="entry name" value="Isoprenoid_synthase_dom_sf"/>
</dbReference>
<comment type="similarity">
    <text evidence="3 11">Belongs to the phytoene/squalene synthase family.</text>
</comment>
<accession>A0A7S0KRC1</accession>
<evidence type="ECO:0000256" key="8">
    <source>
        <dbReference type="ARBA" id="ARBA00022989"/>
    </source>
</evidence>
<organism evidence="12">
    <name type="scientific">Micromonas pusilla</name>
    <name type="common">Picoplanktonic green alga</name>
    <name type="synonym">Chromulina pusilla</name>
    <dbReference type="NCBI Taxonomy" id="38833"/>
    <lineage>
        <taxon>Eukaryota</taxon>
        <taxon>Viridiplantae</taxon>
        <taxon>Chlorophyta</taxon>
        <taxon>Mamiellophyceae</taxon>
        <taxon>Mamiellales</taxon>
        <taxon>Mamiellaceae</taxon>
        <taxon>Micromonas</taxon>
    </lineage>
</organism>
<feature type="transmembrane region" description="Helical" evidence="11">
    <location>
        <begin position="390"/>
        <end position="413"/>
    </location>
</feature>
<evidence type="ECO:0000256" key="3">
    <source>
        <dbReference type="ARBA" id="ARBA00006251"/>
    </source>
</evidence>
<dbReference type="SFLD" id="SFLDG01018">
    <property type="entry name" value="Squalene/Phytoene_Synthase_Lik"/>
    <property type="match status" value="1"/>
</dbReference>
<protein>
    <recommendedName>
        <fullName evidence="4 11">Squalene synthase</fullName>
        <ecNumber evidence="4 11">2.5.1.21</ecNumber>
    </recommendedName>
</protein>
<dbReference type="PROSITE" id="PS01045">
    <property type="entry name" value="SQUALEN_PHYTOEN_SYN_2"/>
    <property type="match status" value="1"/>
</dbReference>
<keyword evidence="6 11" id="KW-0808">Transferase</keyword>
<evidence type="ECO:0000256" key="10">
    <source>
        <dbReference type="ARBA" id="ARBA00023136"/>
    </source>
</evidence>
<comment type="cofactor">
    <cofactor evidence="1 11">
        <name>Mg(2+)</name>
        <dbReference type="ChEBI" id="CHEBI:18420"/>
    </cofactor>
</comment>
<dbReference type="Gene3D" id="1.10.600.10">
    <property type="entry name" value="Farnesyl Diphosphate Synthase"/>
    <property type="match status" value="1"/>
</dbReference>
<dbReference type="PROSITE" id="PS01044">
    <property type="entry name" value="SQUALEN_PHYTOEN_SYN_1"/>
    <property type="match status" value="1"/>
</dbReference>
<dbReference type="EC" id="2.5.1.21" evidence="4 11"/>
<dbReference type="InterPro" id="IPR019845">
    <property type="entry name" value="Squalene/phytoene_synthase_CS"/>
</dbReference>
<name>A0A7S0KRC1_MICPS</name>
<dbReference type="GO" id="GO:0045338">
    <property type="term" value="P:farnesyl diphosphate metabolic process"/>
    <property type="evidence" value="ECO:0007669"/>
    <property type="project" value="InterPro"/>
</dbReference>
<dbReference type="AlphaFoldDB" id="A0A7S0KRC1"/>
<evidence type="ECO:0000256" key="4">
    <source>
        <dbReference type="ARBA" id="ARBA00012373"/>
    </source>
</evidence>
<dbReference type="CDD" id="cd00683">
    <property type="entry name" value="Trans_IPPS_HH"/>
    <property type="match status" value="1"/>
</dbReference>
<keyword evidence="10 11" id="KW-0472">Membrane</keyword>
<gene>
    <name evidence="12" type="ORF">MSP1404_LOCUS7573</name>
</gene>
<dbReference type="Pfam" id="PF00494">
    <property type="entry name" value="SQS_PSY"/>
    <property type="match status" value="1"/>
</dbReference>
<comment type="function">
    <text evidence="11">Catalyzes the condensation of 2 farnesyl pyrophosphate (FPP) moieties to form squalene.</text>
</comment>
<comment type="catalytic activity">
    <reaction evidence="11">
        <text>2 (2E,6E)-farnesyl diphosphate + NADPH + H(+) = squalene + 2 diphosphate + NADP(+)</text>
        <dbReference type="Rhea" id="RHEA:32295"/>
        <dbReference type="ChEBI" id="CHEBI:15378"/>
        <dbReference type="ChEBI" id="CHEBI:15440"/>
        <dbReference type="ChEBI" id="CHEBI:33019"/>
        <dbReference type="ChEBI" id="CHEBI:57783"/>
        <dbReference type="ChEBI" id="CHEBI:58349"/>
        <dbReference type="ChEBI" id="CHEBI:175763"/>
        <dbReference type="EC" id="2.5.1.21"/>
    </reaction>
</comment>
<proteinExistence type="inferred from homology"/>
<reference evidence="12" key="1">
    <citation type="submission" date="2021-01" db="EMBL/GenBank/DDBJ databases">
        <authorList>
            <person name="Corre E."/>
            <person name="Pelletier E."/>
            <person name="Niang G."/>
            <person name="Scheremetjew M."/>
            <person name="Finn R."/>
            <person name="Kale V."/>
            <person name="Holt S."/>
            <person name="Cochrane G."/>
            <person name="Meng A."/>
            <person name="Brown T."/>
            <person name="Cohen L."/>
        </authorList>
    </citation>
    <scope>NUCLEOTIDE SEQUENCE</scope>
    <source>
        <strain evidence="12">CCMP494</strain>
    </source>
</reference>
<dbReference type="SFLD" id="SFLDS00005">
    <property type="entry name" value="Isoprenoid_Synthase_Type_I"/>
    <property type="match status" value="1"/>
</dbReference>
<keyword evidence="7 11" id="KW-0812">Transmembrane</keyword>
<dbReference type="GO" id="GO:0055056">
    <property type="term" value="F:D-glucose transmembrane transporter activity"/>
    <property type="evidence" value="ECO:0007669"/>
    <property type="project" value="UniProtKB-UniRule"/>
</dbReference>
<dbReference type="GO" id="GO:0008610">
    <property type="term" value="P:lipid biosynthetic process"/>
    <property type="evidence" value="ECO:0007669"/>
    <property type="project" value="InterPro"/>
</dbReference>
<dbReference type="GO" id="GO:0051996">
    <property type="term" value="F:squalene synthase [NAD(P)H] activity"/>
    <property type="evidence" value="ECO:0007669"/>
    <property type="project" value="UniProtKB-UniRule"/>
</dbReference>
<dbReference type="InterPro" id="IPR033904">
    <property type="entry name" value="Trans_IPPS_HH"/>
</dbReference>
<dbReference type="EMBL" id="HBEV01009868">
    <property type="protein sequence ID" value="CAD8590169.1"/>
    <property type="molecule type" value="Transcribed_RNA"/>
</dbReference>
<dbReference type="SUPFAM" id="SSF48576">
    <property type="entry name" value="Terpenoid synthases"/>
    <property type="match status" value="1"/>
</dbReference>
<dbReference type="InterPro" id="IPR044844">
    <property type="entry name" value="Trans_IPPS_euk-type"/>
</dbReference>
<dbReference type="PANTHER" id="PTHR11626">
    <property type="entry name" value="FARNESYL-DIPHOSPHATE FARNESYLTRANSFERASE"/>
    <property type="match status" value="1"/>
</dbReference>
<keyword evidence="8 11" id="KW-1133">Transmembrane helix</keyword>
<evidence type="ECO:0000256" key="1">
    <source>
        <dbReference type="ARBA" id="ARBA00001946"/>
    </source>
</evidence>
<evidence type="ECO:0000256" key="6">
    <source>
        <dbReference type="ARBA" id="ARBA00022679"/>
    </source>
</evidence>